<reference evidence="3 4" key="1">
    <citation type="submission" date="2023-11" db="EMBL/GenBank/DDBJ databases">
        <title>Draft genome of Azohydromonas lata strain H1 (DSM1123), a polyhydroxyalkanoate producer.</title>
        <authorList>
            <person name="Traversa D."/>
            <person name="D'Addabbo P."/>
            <person name="Pazzani C."/>
            <person name="Manzari C."/>
            <person name="Chiara M."/>
            <person name="Scrascia M."/>
        </authorList>
    </citation>
    <scope>NUCLEOTIDE SEQUENCE [LARGE SCALE GENOMIC DNA]</scope>
    <source>
        <strain evidence="3 4">H1</strain>
    </source>
</reference>
<gene>
    <name evidence="3" type="ORF">SM757_15735</name>
</gene>
<dbReference type="InterPro" id="IPR005064">
    <property type="entry name" value="BUG"/>
</dbReference>
<dbReference type="InterPro" id="IPR042100">
    <property type="entry name" value="Bug_dom1"/>
</dbReference>
<dbReference type="Pfam" id="PF03401">
    <property type="entry name" value="TctC"/>
    <property type="match status" value="1"/>
</dbReference>
<evidence type="ECO:0000256" key="2">
    <source>
        <dbReference type="SAM" id="SignalP"/>
    </source>
</evidence>
<evidence type="ECO:0000313" key="3">
    <source>
        <dbReference type="EMBL" id="MDZ5458029.1"/>
    </source>
</evidence>
<protein>
    <submittedName>
        <fullName evidence="3">Tripartite tricarboxylate transporter substrate-binding protein</fullName>
    </submittedName>
</protein>
<feature type="signal peptide" evidence="2">
    <location>
        <begin position="1"/>
        <end position="25"/>
    </location>
</feature>
<sequence length="327" mass="33806">MITTLKSALTGFAVTLALGISPAFAQSPAPFSSKPITFVVPFTAGSGTDVVARVISDHLSKALGQTIVVDNKAGAGGTLGAAQVASSTPDGLTVLIHSAGHVANAALYPKLKYDTLKDFTPVAMLATLPNVLVVSPASGIKSVEDLVRKAQANPGKMTYASAGNGSATHINAEKFRIAARIQASHVPYRGTPPALMDVAGGQVDWFFAPLVSALPLIQEQKVVPLAVGSQARSAAMPKLPTTVEAGFPGSDYTFWVGMFVPAKTPADTVKRLADATSKALQMAEVKAALEKIGAEVPTLSQQQFADGVAREMSSTSALIRQAGIRVD</sequence>
<comment type="similarity">
    <text evidence="1">Belongs to the UPF0065 (bug) family.</text>
</comment>
<dbReference type="Proteomes" id="UP001293718">
    <property type="component" value="Unassembled WGS sequence"/>
</dbReference>
<dbReference type="PANTHER" id="PTHR42928">
    <property type="entry name" value="TRICARBOXYLATE-BINDING PROTEIN"/>
    <property type="match status" value="1"/>
</dbReference>
<dbReference type="Gene3D" id="3.40.190.150">
    <property type="entry name" value="Bordetella uptake gene, domain 1"/>
    <property type="match status" value="1"/>
</dbReference>
<proteinExistence type="inferred from homology"/>
<dbReference type="EMBL" id="JAXOJX010000025">
    <property type="protein sequence ID" value="MDZ5458029.1"/>
    <property type="molecule type" value="Genomic_DNA"/>
</dbReference>
<evidence type="ECO:0000313" key="4">
    <source>
        <dbReference type="Proteomes" id="UP001293718"/>
    </source>
</evidence>
<name>A0ABU5IG32_9BURK</name>
<comment type="caution">
    <text evidence="3">The sequence shown here is derived from an EMBL/GenBank/DDBJ whole genome shotgun (WGS) entry which is preliminary data.</text>
</comment>
<evidence type="ECO:0000256" key="1">
    <source>
        <dbReference type="ARBA" id="ARBA00006987"/>
    </source>
</evidence>
<dbReference type="PANTHER" id="PTHR42928:SF5">
    <property type="entry name" value="BLR1237 PROTEIN"/>
    <property type="match status" value="1"/>
</dbReference>
<dbReference type="Gene3D" id="3.40.190.10">
    <property type="entry name" value="Periplasmic binding protein-like II"/>
    <property type="match status" value="1"/>
</dbReference>
<accession>A0ABU5IG32</accession>
<organism evidence="3 4">
    <name type="scientific">Azohydromonas lata</name>
    <dbReference type="NCBI Taxonomy" id="45677"/>
    <lineage>
        <taxon>Bacteria</taxon>
        <taxon>Pseudomonadati</taxon>
        <taxon>Pseudomonadota</taxon>
        <taxon>Betaproteobacteria</taxon>
        <taxon>Burkholderiales</taxon>
        <taxon>Sphaerotilaceae</taxon>
        <taxon>Azohydromonas</taxon>
    </lineage>
</organism>
<keyword evidence="4" id="KW-1185">Reference proteome</keyword>
<dbReference type="PIRSF" id="PIRSF017082">
    <property type="entry name" value="YflP"/>
    <property type="match status" value="1"/>
</dbReference>
<dbReference type="RefSeq" id="WP_322466208.1">
    <property type="nucleotide sequence ID" value="NZ_JAXOJX010000025.1"/>
</dbReference>
<feature type="chain" id="PRO_5046984097" evidence="2">
    <location>
        <begin position="26"/>
        <end position="327"/>
    </location>
</feature>
<keyword evidence="2" id="KW-0732">Signal</keyword>
<dbReference type="SUPFAM" id="SSF53850">
    <property type="entry name" value="Periplasmic binding protein-like II"/>
    <property type="match status" value="1"/>
</dbReference>